<dbReference type="AlphaFoldDB" id="A0A327MDC8"/>
<sequence>MHRLPQGHRPPAAGHDRRARMAVAGMVGGAGRRALLLALGAALPLLRRPAAAQGTTQGAAEAPPFDPGRFLGFAYSSAMLQERVSALAAARDTRPEVKEFAAGMKAFRAGQIERLRGVARERNLPLPAEEAFEHRVVFENLEPLDHLALSRRYAEIQTQALTQEIRGYEAAQQGPDEGMRRLAAEMLPPLRQRLEATGRMRQAVGP</sequence>
<evidence type="ECO:0000313" key="3">
    <source>
        <dbReference type="Proteomes" id="UP000249065"/>
    </source>
</evidence>
<reference evidence="3" key="1">
    <citation type="submission" date="2018-06" db="EMBL/GenBank/DDBJ databases">
        <authorList>
            <person name="Khan S.A."/>
        </authorList>
    </citation>
    <scope>NUCLEOTIDE SEQUENCE [LARGE SCALE GENOMIC DNA]</scope>
    <source>
        <strain evidence="3">DB-1506</strain>
    </source>
</reference>
<evidence type="ECO:0000259" key="1">
    <source>
        <dbReference type="Pfam" id="PF13628"/>
    </source>
</evidence>
<dbReference type="EMBL" id="QLIX01000003">
    <property type="protein sequence ID" value="RAI60063.1"/>
    <property type="molecule type" value="Genomic_DNA"/>
</dbReference>
<protein>
    <recommendedName>
        <fullName evidence="1">DUF4142 domain-containing protein</fullName>
    </recommendedName>
</protein>
<proteinExistence type="predicted"/>
<feature type="domain" description="DUF4142" evidence="1">
    <location>
        <begin position="69"/>
        <end position="196"/>
    </location>
</feature>
<keyword evidence="3" id="KW-1185">Reference proteome</keyword>
<accession>A0A327MDC8</accession>
<gene>
    <name evidence="2" type="ORF">DOO78_07265</name>
</gene>
<dbReference type="Proteomes" id="UP000249065">
    <property type="component" value="Unassembled WGS sequence"/>
</dbReference>
<name>A0A327MDC8_9PROT</name>
<dbReference type="Pfam" id="PF13628">
    <property type="entry name" value="DUF4142"/>
    <property type="match status" value="1"/>
</dbReference>
<evidence type="ECO:0000313" key="2">
    <source>
        <dbReference type="EMBL" id="RAI60063.1"/>
    </source>
</evidence>
<dbReference type="InterPro" id="IPR025419">
    <property type="entry name" value="DUF4142"/>
</dbReference>
<comment type="caution">
    <text evidence="2">The sequence shown here is derived from an EMBL/GenBank/DDBJ whole genome shotgun (WGS) entry which is preliminary data.</text>
</comment>
<organism evidence="2 3">
    <name type="scientific">Roseicella frigidaeris</name>
    <dbReference type="NCBI Taxonomy" id="2230885"/>
    <lineage>
        <taxon>Bacteria</taxon>
        <taxon>Pseudomonadati</taxon>
        <taxon>Pseudomonadota</taxon>
        <taxon>Alphaproteobacteria</taxon>
        <taxon>Acetobacterales</taxon>
        <taxon>Roseomonadaceae</taxon>
        <taxon>Roseicella</taxon>
    </lineage>
</organism>